<comment type="caution">
    <text evidence="1">The sequence shown here is derived from an EMBL/GenBank/DDBJ whole genome shotgun (WGS) entry which is preliminary data.</text>
</comment>
<organism evidence="1 2">
    <name type="scientific">Streptomyces heilongjiangensis</name>
    <dbReference type="NCBI Taxonomy" id="945052"/>
    <lineage>
        <taxon>Bacteria</taxon>
        <taxon>Bacillati</taxon>
        <taxon>Actinomycetota</taxon>
        <taxon>Actinomycetes</taxon>
        <taxon>Kitasatosporales</taxon>
        <taxon>Streptomycetaceae</taxon>
        <taxon>Streptomyces</taxon>
    </lineage>
</organism>
<name>A0ABW1B7B1_9ACTN</name>
<evidence type="ECO:0008006" key="3">
    <source>
        <dbReference type="Google" id="ProtNLM"/>
    </source>
</evidence>
<gene>
    <name evidence="1" type="ORF">ACFQGO_14945</name>
</gene>
<dbReference type="EMBL" id="JBHSNZ010000008">
    <property type="protein sequence ID" value="MFC5808789.1"/>
    <property type="molecule type" value="Genomic_DNA"/>
</dbReference>
<protein>
    <recommendedName>
        <fullName evidence="3">GAF domain-containing protein</fullName>
    </recommendedName>
</protein>
<reference evidence="2" key="1">
    <citation type="journal article" date="2019" name="Int. J. Syst. Evol. Microbiol.">
        <title>The Global Catalogue of Microorganisms (GCM) 10K type strain sequencing project: providing services to taxonomists for standard genome sequencing and annotation.</title>
        <authorList>
            <consortium name="The Broad Institute Genomics Platform"/>
            <consortium name="The Broad Institute Genome Sequencing Center for Infectious Disease"/>
            <person name="Wu L."/>
            <person name="Ma J."/>
        </authorList>
    </citation>
    <scope>NUCLEOTIDE SEQUENCE [LARGE SCALE GENOMIC DNA]</scope>
    <source>
        <strain evidence="2">JCM 9918</strain>
    </source>
</reference>
<dbReference type="RefSeq" id="WP_272169530.1">
    <property type="nucleotide sequence ID" value="NZ_JAQOSL010000010.1"/>
</dbReference>
<dbReference type="Proteomes" id="UP001596112">
    <property type="component" value="Unassembled WGS sequence"/>
</dbReference>
<dbReference type="SUPFAM" id="SSF55781">
    <property type="entry name" value="GAF domain-like"/>
    <property type="match status" value="1"/>
</dbReference>
<accession>A0ABW1B7B1</accession>
<keyword evidence="2" id="KW-1185">Reference proteome</keyword>
<sequence length="58" mass="5908">MRADVTALLSVPVTAPDGTVGGVLSLFRSGARLAFSMAEARTTDTMSRHIALAMAASG</sequence>
<evidence type="ECO:0000313" key="1">
    <source>
        <dbReference type="EMBL" id="MFC5808789.1"/>
    </source>
</evidence>
<evidence type="ECO:0000313" key="2">
    <source>
        <dbReference type="Proteomes" id="UP001596112"/>
    </source>
</evidence>
<proteinExistence type="predicted"/>